<dbReference type="eggNOG" id="COG2335">
    <property type="taxonomic scope" value="Bacteria"/>
</dbReference>
<reference evidence="3" key="1">
    <citation type="submission" date="2012-02" db="EMBL/GenBank/DDBJ databases">
        <title>The complete genome of Echinicola vietnamensis DSM 17526.</title>
        <authorList>
            <person name="Lucas S."/>
            <person name="Copeland A."/>
            <person name="Lapidus A."/>
            <person name="Glavina del Rio T."/>
            <person name="Dalin E."/>
            <person name="Tice H."/>
            <person name="Bruce D."/>
            <person name="Goodwin L."/>
            <person name="Pitluck S."/>
            <person name="Peters L."/>
            <person name="Ovchinnikova G."/>
            <person name="Teshima H."/>
            <person name="Kyrpides N."/>
            <person name="Mavromatis K."/>
            <person name="Ivanova N."/>
            <person name="Brettin T."/>
            <person name="Detter J.C."/>
            <person name="Han C."/>
            <person name="Larimer F."/>
            <person name="Land M."/>
            <person name="Hauser L."/>
            <person name="Markowitz V."/>
            <person name="Cheng J.-F."/>
            <person name="Hugenholtz P."/>
            <person name="Woyke T."/>
            <person name="Wu D."/>
            <person name="Brambilla E."/>
            <person name="Klenk H.-P."/>
            <person name="Eisen J.A."/>
        </authorList>
    </citation>
    <scope>NUCLEOTIDE SEQUENCE [LARGE SCALE GENOMIC DNA]</scope>
    <source>
        <strain evidence="3">DSM 17526 / LMG 23754 / KMM 6221</strain>
    </source>
</reference>
<gene>
    <name evidence="2" type="ordered locus">Echvi_1653</name>
</gene>
<dbReference type="STRING" id="926556.Echvi_1653"/>
<dbReference type="RefSeq" id="WP_015265480.1">
    <property type="nucleotide sequence ID" value="NC_019904.1"/>
</dbReference>
<dbReference type="Gene3D" id="2.30.180.10">
    <property type="entry name" value="FAS1 domain"/>
    <property type="match status" value="1"/>
</dbReference>
<evidence type="ECO:0000259" key="1">
    <source>
        <dbReference type="PROSITE" id="PS50213"/>
    </source>
</evidence>
<dbReference type="PROSITE" id="PS50213">
    <property type="entry name" value="FAS1"/>
    <property type="match status" value="1"/>
</dbReference>
<dbReference type="Pfam" id="PF02469">
    <property type="entry name" value="Fasciclin"/>
    <property type="match status" value="1"/>
</dbReference>
<accession>L0FXY8</accession>
<dbReference type="PANTHER" id="PTHR10900:SF77">
    <property type="entry name" value="FI19380P1"/>
    <property type="match status" value="1"/>
</dbReference>
<dbReference type="InterPro" id="IPR000782">
    <property type="entry name" value="FAS1_domain"/>
</dbReference>
<dbReference type="InterPro" id="IPR036378">
    <property type="entry name" value="FAS1_dom_sf"/>
</dbReference>
<dbReference type="SUPFAM" id="SSF82153">
    <property type="entry name" value="FAS1 domain"/>
    <property type="match status" value="1"/>
</dbReference>
<dbReference type="InterPro" id="IPR050904">
    <property type="entry name" value="Adhesion/Biosynth-related"/>
</dbReference>
<evidence type="ECO:0000313" key="3">
    <source>
        <dbReference type="Proteomes" id="UP000010796"/>
    </source>
</evidence>
<dbReference type="PROSITE" id="PS51257">
    <property type="entry name" value="PROKAR_LIPOPROTEIN"/>
    <property type="match status" value="1"/>
</dbReference>
<evidence type="ECO:0000313" key="2">
    <source>
        <dbReference type="EMBL" id="AGA77918.1"/>
    </source>
</evidence>
<keyword evidence="3" id="KW-1185">Reference proteome</keyword>
<dbReference type="OrthoDB" id="831756at2"/>
<sequence length="454" mass="51656">MNRRYQYFLLCLICLGAFSCGDQWEEHNEATQDLNNNLVQMIRADADLSTFASLLEQSGLDAQLASGSYTVWAPNNAALENLPESITGDKAALKAFVGNHIGYQQRLSHQAEDTLMRVKMLNDKVNVLRQNSITSVDQTANFDYADRLSKNGVLYKIDRFLEVKKNVWEIVKERSDNPVSQLITGMTITDSLTNETYNYFEYDVTDLANEDSTYTFFLLNDEAYGTFKMAMEPYFKDTLPETETLSMPLSLGLAKDLVFTTAYYDNVPDTILSVDSVKVAFHADQVVEKINASNGVVYLMNGYDYKLSDKIPEIKIEGEYYDGLSDGSGPVNIRARTWASNNRDLLVINSGIAGYSVRYEVPQAHSTKYDIYWRAVNDDYIPRTNEQRIAVDSVQNELFSLMFVVPNTYEEVYIGQHEVQNYGDLRLLLQSYPTTSNDWNSLVLDYIRLVPVFE</sequence>
<dbReference type="Proteomes" id="UP000010796">
    <property type="component" value="Chromosome"/>
</dbReference>
<dbReference type="HOGENOM" id="CLU_549595_0_0_10"/>
<feature type="domain" description="FAS1" evidence="1">
    <location>
        <begin position="35"/>
        <end position="161"/>
    </location>
</feature>
<protein>
    <submittedName>
        <fullName evidence="2">Secreted/surface protein with fasciclin-like repeats</fullName>
    </submittedName>
</protein>
<dbReference type="SMART" id="SM00554">
    <property type="entry name" value="FAS1"/>
    <property type="match status" value="1"/>
</dbReference>
<dbReference type="AlphaFoldDB" id="L0FXY8"/>
<organism evidence="2 3">
    <name type="scientific">Echinicola vietnamensis (strain DSM 17526 / LMG 23754 / KMM 6221)</name>
    <dbReference type="NCBI Taxonomy" id="926556"/>
    <lineage>
        <taxon>Bacteria</taxon>
        <taxon>Pseudomonadati</taxon>
        <taxon>Bacteroidota</taxon>
        <taxon>Cytophagia</taxon>
        <taxon>Cytophagales</taxon>
        <taxon>Cyclobacteriaceae</taxon>
        <taxon>Echinicola</taxon>
    </lineage>
</organism>
<name>L0FXY8_ECHVK</name>
<dbReference type="KEGG" id="evi:Echvi_1653"/>
<dbReference type="PANTHER" id="PTHR10900">
    <property type="entry name" value="PERIOSTIN-RELATED"/>
    <property type="match status" value="1"/>
</dbReference>
<dbReference type="EMBL" id="CP003346">
    <property type="protein sequence ID" value="AGA77918.1"/>
    <property type="molecule type" value="Genomic_DNA"/>
</dbReference>
<proteinExistence type="predicted"/>